<dbReference type="HAMAP" id="MF_00071">
    <property type="entry name" value="LepA"/>
    <property type="match status" value="1"/>
</dbReference>
<evidence type="ECO:0000256" key="5">
    <source>
        <dbReference type="ARBA" id="ARBA00022691"/>
    </source>
</evidence>
<keyword evidence="7 16" id="KW-0999">Mitochondrion inner membrane</keyword>
<dbReference type="SMART" id="SM00650">
    <property type="entry name" value="rADc"/>
    <property type="match status" value="1"/>
</dbReference>
<evidence type="ECO:0000256" key="11">
    <source>
        <dbReference type="ARBA" id="ARBA00023015"/>
    </source>
</evidence>
<evidence type="ECO:0000256" key="16">
    <source>
        <dbReference type="HAMAP-Rule" id="MF_03137"/>
    </source>
</evidence>
<keyword evidence="8 16" id="KW-0378">Hydrolase</keyword>
<feature type="binding site" evidence="17">
    <location>
        <position position="35"/>
    </location>
    <ligand>
        <name>S-adenosyl-L-methionine</name>
        <dbReference type="ChEBI" id="CHEBI:59789"/>
    </ligand>
</feature>
<proteinExistence type="inferred from homology"/>
<dbReference type="Gene3D" id="2.40.30.10">
    <property type="entry name" value="Translation factors"/>
    <property type="match status" value="1"/>
</dbReference>
<comment type="catalytic activity">
    <reaction evidence="16">
        <text>GTP + H2O = GDP + phosphate + H(+)</text>
        <dbReference type="Rhea" id="RHEA:19669"/>
        <dbReference type="ChEBI" id="CHEBI:15377"/>
        <dbReference type="ChEBI" id="CHEBI:15378"/>
        <dbReference type="ChEBI" id="CHEBI:37565"/>
        <dbReference type="ChEBI" id="CHEBI:43474"/>
        <dbReference type="ChEBI" id="CHEBI:58189"/>
        <dbReference type="EC" id="3.6.5.n1"/>
    </reaction>
</comment>
<comment type="similarity">
    <text evidence="1">Belongs to the TRAFAC class translation factor GTPase superfamily. Classic translation factor GTPase family. LepA subfamily.</text>
</comment>
<dbReference type="FunFam" id="1.10.8.100:FF:000006">
    <property type="entry name" value="rRNA adenine N(6)-methyltransferase"/>
    <property type="match status" value="1"/>
</dbReference>
<sequence>MAAVVPPRLPPLPSIRDIIRMYQLRARRQLSQNFLLDMNLTRKIVRSCGDLTGKFVCEVGPGPGGITRAILEQCPSKLLLVEKDRRFIPGLELLADACPGVVDLHLGDAKEFDISDKFPVSAKRRWEENPPPVFILGNLPFNVSTNLIIRWLRALSLREGAFSYGRSVMTLTFQKEVGERMVAPIMNDQRCRLSVMCQFLSTVKRKFTIPGRAFVPQPKVDVAVMQFIPRVEPLIDQHFDLVEKFCRHIFHFKNKYCIRGIETLYPDDLKNEFAHEVLRLSRVNPKLTAPSLGMEEIRDMCIVYEKQCLRVPHLFYYDYRKHKSFEEVKSSFPVQPPLNDKPFHRKLMHFMARRLLRCCYYGFIVRRLNGSTPLEQLLAEVEQNRIRNFSVVAHVDHGKSTLADRLLEVTGTIPKDAMNAQVLDRLKVERERGITVKAQSASMFHRDAQSAQLFMLNLVDTPGHVDFAYEVCRSMTACDGVLLLVDASQGVQAQTVANFWLAFEMGLTIIPVLNKCDSKDARPDQAKEQLHNLFDIDPSECLHVSAKTGEGIKSVIDAVLSRVQPPKGDTNSAFSALIFDCWHDRYRGCYAVVVVRNGYATAGQEIVTLHNGKRYEIQEVGLLHPEPLPIDRLSAGQVGYILANMKNPSDARVGDTICWASQVVQPLATFKSVKPMVFAGMFPIDSAEYDSLRIAVEKLALTDPSVNLKADYSAALGNGWRAGFLGMLHMEVFGQRLEDEYGMSVILTAPSVPYKAIIKENDRIKQRYGGNSEVIIVDPSRFPEFTDVECYLEPMTTCTIVGPQQYYGQIVNLCISHRGQLSQSEMVDDKTLLFKFEIPLAEIVLDFYNDLKQITSGYATLDYELSGYRQVNLVKLCIMLNSTLVEELSCILPEAKAQERGRLLCRRLSVEIPRQLFDVAIQATIGKRVIAKQVVRALRKDFTQKLKGNFGDRTRIMKLIGRQKEGKKRMKLIGQAEIPKEVFLKVFRR</sequence>
<dbReference type="PROSITE" id="PS51722">
    <property type="entry name" value="G_TR_2"/>
    <property type="match status" value="1"/>
</dbReference>
<keyword evidence="6 16" id="KW-0547">Nucleotide-binding</keyword>
<dbReference type="AlphaFoldDB" id="A0A5S6QNT6"/>
<dbReference type="CDD" id="cd03709">
    <property type="entry name" value="lepA_C"/>
    <property type="match status" value="1"/>
</dbReference>
<dbReference type="FunFam" id="3.40.50.300:FF:000078">
    <property type="entry name" value="Elongation factor 4"/>
    <property type="match status" value="1"/>
</dbReference>
<evidence type="ECO:0000256" key="10">
    <source>
        <dbReference type="ARBA" id="ARBA00022946"/>
    </source>
</evidence>
<dbReference type="PANTHER" id="PTHR43512">
    <property type="entry name" value="TRANSLATION FACTOR GUF1-RELATED"/>
    <property type="match status" value="1"/>
</dbReference>
<evidence type="ECO:0000256" key="2">
    <source>
        <dbReference type="ARBA" id="ARBA00022552"/>
    </source>
</evidence>
<dbReference type="Gene3D" id="3.30.70.240">
    <property type="match status" value="1"/>
</dbReference>
<keyword evidence="14 16" id="KW-0472">Membrane</keyword>
<feature type="binding site" evidence="16">
    <location>
        <begin position="393"/>
        <end position="400"/>
    </location>
    <ligand>
        <name>GTP</name>
        <dbReference type="ChEBI" id="CHEBI:37565"/>
    </ligand>
</feature>
<keyword evidence="16" id="KW-0648">Protein biosynthesis</keyword>
<keyword evidence="4 17" id="KW-0808">Transferase</keyword>
<dbReference type="CDD" id="cd01890">
    <property type="entry name" value="LepA"/>
    <property type="match status" value="1"/>
</dbReference>
<evidence type="ECO:0000256" key="15">
    <source>
        <dbReference type="ARBA" id="ARBA00023163"/>
    </source>
</evidence>
<evidence type="ECO:0000256" key="13">
    <source>
        <dbReference type="ARBA" id="ARBA00023134"/>
    </source>
</evidence>
<dbReference type="InterPro" id="IPR035647">
    <property type="entry name" value="EFG_III/V"/>
</dbReference>
<evidence type="ECO:0000256" key="17">
    <source>
        <dbReference type="PROSITE-ProRule" id="PRU01026"/>
    </source>
</evidence>
<dbReference type="WBParaSite" id="TMUE_2000008522.1">
    <property type="protein sequence ID" value="TMUE_2000008522.1"/>
    <property type="gene ID" value="WBGene00292107"/>
</dbReference>
<feature type="domain" description="Tr-type G" evidence="18">
    <location>
        <begin position="384"/>
        <end position="567"/>
    </location>
</feature>
<name>A0A5S6QNT6_TRIMR</name>
<keyword evidence="12 16" id="KW-0496">Mitochondrion</keyword>
<dbReference type="PROSITE" id="PS51689">
    <property type="entry name" value="SAM_RNA_A_N6_MT"/>
    <property type="match status" value="1"/>
</dbReference>
<dbReference type="PRINTS" id="PR00315">
    <property type="entry name" value="ELONGATNFCT"/>
</dbReference>
<dbReference type="InterPro" id="IPR027417">
    <property type="entry name" value="P-loop_NTPase"/>
</dbReference>
<dbReference type="Gene3D" id="3.40.50.300">
    <property type="entry name" value="P-loop containing nucleotide triphosphate hydrolases"/>
    <property type="match status" value="1"/>
</dbReference>
<keyword evidence="5 17" id="KW-0949">S-adenosyl-L-methionine</keyword>
<feature type="binding site" evidence="17">
    <location>
        <position position="138"/>
    </location>
    <ligand>
        <name>S-adenosyl-L-methionine</name>
        <dbReference type="ChEBI" id="CHEBI:59789"/>
    </ligand>
</feature>
<keyword evidence="15" id="KW-0804">Transcription</keyword>
<keyword evidence="19" id="KW-1185">Reference proteome</keyword>
<keyword evidence="3 17" id="KW-0489">Methyltransferase</keyword>
<dbReference type="CDD" id="cd16260">
    <property type="entry name" value="EF4_III"/>
    <property type="match status" value="1"/>
</dbReference>
<dbReference type="CDD" id="cd02440">
    <property type="entry name" value="AdoMet_MTases"/>
    <property type="match status" value="1"/>
</dbReference>
<feature type="binding site" evidence="16">
    <location>
        <begin position="460"/>
        <end position="464"/>
    </location>
    <ligand>
        <name>GTP</name>
        <dbReference type="ChEBI" id="CHEBI:37565"/>
    </ligand>
</feature>
<keyword evidence="11" id="KW-0805">Transcription regulation</keyword>
<dbReference type="STRING" id="70415.A0A5S6QNT6"/>
<dbReference type="InterPro" id="IPR001737">
    <property type="entry name" value="KsgA/Erm"/>
</dbReference>
<evidence type="ECO:0000256" key="14">
    <source>
        <dbReference type="ARBA" id="ARBA00023136"/>
    </source>
</evidence>
<evidence type="ECO:0000256" key="12">
    <source>
        <dbReference type="ARBA" id="ARBA00023128"/>
    </source>
</evidence>
<feature type="binding site" evidence="17">
    <location>
        <position position="60"/>
    </location>
    <ligand>
        <name>S-adenosyl-L-methionine</name>
        <dbReference type="ChEBI" id="CHEBI:59789"/>
    </ligand>
</feature>
<dbReference type="InterPro" id="IPR006297">
    <property type="entry name" value="EF-4"/>
</dbReference>
<accession>A0A5S6QNT6</accession>
<evidence type="ECO:0000313" key="20">
    <source>
        <dbReference type="WBParaSite" id="TMUE_2000008522.1"/>
    </source>
</evidence>
<dbReference type="CDD" id="cd03699">
    <property type="entry name" value="EF4_II"/>
    <property type="match status" value="1"/>
</dbReference>
<dbReference type="NCBIfam" id="TIGR00231">
    <property type="entry name" value="small_GTP"/>
    <property type="match status" value="1"/>
</dbReference>
<feature type="binding site" evidence="17">
    <location>
        <position position="82"/>
    </location>
    <ligand>
        <name>S-adenosyl-L-methionine</name>
        <dbReference type="ChEBI" id="CHEBI:59789"/>
    </ligand>
</feature>
<dbReference type="InterPro" id="IPR005225">
    <property type="entry name" value="Small_GTP-bd"/>
</dbReference>
<dbReference type="Pfam" id="PF06421">
    <property type="entry name" value="LepA_C"/>
    <property type="match status" value="1"/>
</dbReference>
<dbReference type="Gene3D" id="1.10.8.100">
    <property type="entry name" value="Ribosomal RNA adenine dimethylase-like, domain 2"/>
    <property type="match status" value="1"/>
</dbReference>
<organism evidence="19 20">
    <name type="scientific">Trichuris muris</name>
    <name type="common">Mouse whipworm</name>
    <dbReference type="NCBI Taxonomy" id="70415"/>
    <lineage>
        <taxon>Eukaryota</taxon>
        <taxon>Metazoa</taxon>
        <taxon>Ecdysozoa</taxon>
        <taxon>Nematoda</taxon>
        <taxon>Enoplea</taxon>
        <taxon>Dorylaimia</taxon>
        <taxon>Trichinellida</taxon>
        <taxon>Trichuridae</taxon>
        <taxon>Trichuris</taxon>
    </lineage>
</organism>
<evidence type="ECO:0000256" key="1">
    <source>
        <dbReference type="ARBA" id="ARBA00005454"/>
    </source>
</evidence>
<dbReference type="GO" id="GO:0005743">
    <property type="term" value="C:mitochondrial inner membrane"/>
    <property type="evidence" value="ECO:0007669"/>
    <property type="project" value="UniProtKB-SubCell"/>
</dbReference>
<dbReference type="PANTHER" id="PTHR43512:SF7">
    <property type="entry name" value="TRANSLATION FACTOR GUF1, MITOCHONDRIAL"/>
    <property type="match status" value="1"/>
</dbReference>
<dbReference type="InterPro" id="IPR031157">
    <property type="entry name" value="G_TR_CS"/>
</dbReference>
<dbReference type="InterPro" id="IPR038363">
    <property type="entry name" value="LepA_C_sf"/>
</dbReference>
<dbReference type="InterPro" id="IPR013842">
    <property type="entry name" value="LepA_CTD"/>
</dbReference>
<dbReference type="FunFam" id="2.40.30.10:FF:000015">
    <property type="entry name" value="Translation factor GUF1, mitochondrial"/>
    <property type="match status" value="1"/>
</dbReference>
<dbReference type="Gene3D" id="3.40.50.150">
    <property type="entry name" value="Vaccinia Virus protein VP39"/>
    <property type="match status" value="1"/>
</dbReference>
<dbReference type="InterPro" id="IPR000640">
    <property type="entry name" value="EFG_V-like"/>
</dbReference>
<evidence type="ECO:0000256" key="9">
    <source>
        <dbReference type="ARBA" id="ARBA00022884"/>
    </source>
</evidence>
<dbReference type="EC" id="3.6.5.n1" evidence="16"/>
<dbReference type="Gene3D" id="3.30.70.870">
    <property type="entry name" value="Elongation Factor G (Translational Gtpase), domain 3"/>
    <property type="match status" value="1"/>
</dbReference>
<dbReference type="GO" id="GO:0000179">
    <property type="term" value="F:rRNA (adenine-N6,N6-)-dimethyltransferase activity"/>
    <property type="evidence" value="ECO:0007669"/>
    <property type="project" value="UniProtKB-UniRule"/>
</dbReference>
<feature type="binding site" evidence="17">
    <location>
        <position position="108"/>
    </location>
    <ligand>
        <name>S-adenosyl-L-methionine</name>
        <dbReference type="ChEBI" id="CHEBI:59789"/>
    </ligand>
</feature>
<keyword evidence="10" id="KW-0809">Transit peptide</keyword>
<comment type="similarity">
    <text evidence="16">Belongs to the GTP-binding elongation factor family. LepA subfamily.</text>
</comment>
<dbReference type="PROSITE" id="PS00301">
    <property type="entry name" value="G_TR_1"/>
    <property type="match status" value="1"/>
</dbReference>
<dbReference type="GO" id="GO:0005759">
    <property type="term" value="C:mitochondrial matrix"/>
    <property type="evidence" value="ECO:0007669"/>
    <property type="project" value="UniProtKB-UniRule"/>
</dbReference>
<comment type="caution">
    <text evidence="16">Lacks conserved residue(s) required for the propagation of feature annotation.</text>
</comment>
<dbReference type="GO" id="GO:0097177">
    <property type="term" value="F:mitochondrial ribosome binding"/>
    <property type="evidence" value="ECO:0007669"/>
    <property type="project" value="TreeGrafter"/>
</dbReference>
<keyword evidence="2" id="KW-0698">rRNA processing</keyword>
<dbReference type="InterPro" id="IPR023165">
    <property type="entry name" value="rRNA_Ade_diMease-like_C"/>
</dbReference>
<dbReference type="InterPro" id="IPR029063">
    <property type="entry name" value="SAM-dependent_MTases_sf"/>
</dbReference>
<feature type="binding site" evidence="17">
    <location>
        <position position="33"/>
    </location>
    <ligand>
        <name>S-adenosyl-L-methionine</name>
        <dbReference type="ChEBI" id="CHEBI:59789"/>
    </ligand>
</feature>
<evidence type="ECO:0000256" key="8">
    <source>
        <dbReference type="ARBA" id="ARBA00022801"/>
    </source>
</evidence>
<dbReference type="InterPro" id="IPR035654">
    <property type="entry name" value="LepA_IV"/>
</dbReference>
<dbReference type="FunFam" id="3.30.70.870:FF:000004">
    <property type="entry name" value="Translation factor GUF1, mitochondrial"/>
    <property type="match status" value="1"/>
</dbReference>
<dbReference type="InterPro" id="IPR009000">
    <property type="entry name" value="Transl_B-barrel_sf"/>
</dbReference>
<dbReference type="GO" id="GO:0005525">
    <property type="term" value="F:GTP binding"/>
    <property type="evidence" value="ECO:0007669"/>
    <property type="project" value="UniProtKB-UniRule"/>
</dbReference>
<dbReference type="Pfam" id="PF00009">
    <property type="entry name" value="GTP_EFTU"/>
    <property type="match status" value="1"/>
</dbReference>
<reference evidence="20" key="1">
    <citation type="submission" date="2019-12" db="UniProtKB">
        <authorList>
            <consortium name="WormBaseParasite"/>
        </authorList>
    </citation>
    <scope>IDENTIFICATION</scope>
</reference>
<dbReference type="SUPFAM" id="SSF52540">
    <property type="entry name" value="P-loop containing nucleoside triphosphate hydrolases"/>
    <property type="match status" value="1"/>
</dbReference>
<dbReference type="GO" id="GO:0006412">
    <property type="term" value="P:translation"/>
    <property type="evidence" value="ECO:0007669"/>
    <property type="project" value="UniProtKB-KW"/>
</dbReference>
<dbReference type="InterPro" id="IPR000795">
    <property type="entry name" value="T_Tr_GTP-bd_dom"/>
</dbReference>
<evidence type="ECO:0000256" key="6">
    <source>
        <dbReference type="ARBA" id="ARBA00022741"/>
    </source>
</evidence>
<dbReference type="SUPFAM" id="SSF50447">
    <property type="entry name" value="Translation proteins"/>
    <property type="match status" value="1"/>
</dbReference>
<dbReference type="Proteomes" id="UP000046395">
    <property type="component" value="Unassembled WGS sequence"/>
</dbReference>
<evidence type="ECO:0000259" key="18">
    <source>
        <dbReference type="PROSITE" id="PS51722"/>
    </source>
</evidence>
<dbReference type="Pfam" id="PF00398">
    <property type="entry name" value="RrnaAD"/>
    <property type="match status" value="1"/>
</dbReference>
<evidence type="ECO:0000256" key="4">
    <source>
        <dbReference type="ARBA" id="ARBA00022679"/>
    </source>
</evidence>
<comment type="function">
    <text evidence="16">Promotes mitochondrial protein synthesis. May act as a fidelity factor of the translation reaction, by catalyzing a one-codon backward translocation of tRNAs on improperly translocated ribosomes. Binds to mitochondrial ribosomes in a GTP-dependent manner.</text>
</comment>
<keyword evidence="9 17" id="KW-0694">RNA-binding</keyword>
<comment type="subcellular location">
    <subcellularLocation>
        <location evidence="16">Mitochondrion inner membrane</location>
        <topology evidence="16">Peripheral membrane protein</topology>
        <orientation evidence="16">Matrix side</orientation>
    </subcellularLocation>
</comment>
<dbReference type="FunFam" id="3.40.50.150:FF:000109">
    <property type="entry name" value="rRNA adenine N(6)-methyltransferase"/>
    <property type="match status" value="1"/>
</dbReference>
<dbReference type="InterPro" id="IPR020598">
    <property type="entry name" value="rRNA_Ade_methylase_Trfase_N"/>
</dbReference>
<dbReference type="FunFam" id="3.30.70.240:FF:000007">
    <property type="entry name" value="Translation factor GUF1, mitochondrial"/>
    <property type="match status" value="1"/>
</dbReference>
<dbReference type="NCBIfam" id="TIGR01393">
    <property type="entry name" value="lepA"/>
    <property type="match status" value="1"/>
</dbReference>
<evidence type="ECO:0000256" key="3">
    <source>
        <dbReference type="ARBA" id="ARBA00022603"/>
    </source>
</evidence>
<evidence type="ECO:0000313" key="19">
    <source>
        <dbReference type="Proteomes" id="UP000046395"/>
    </source>
</evidence>
<dbReference type="SUPFAM" id="SSF53335">
    <property type="entry name" value="S-adenosyl-L-methionine-dependent methyltransferases"/>
    <property type="match status" value="1"/>
</dbReference>
<dbReference type="SMART" id="SM00838">
    <property type="entry name" value="EFG_C"/>
    <property type="match status" value="1"/>
</dbReference>
<keyword evidence="13 16" id="KW-0342">GTP-binding</keyword>
<dbReference type="Gene3D" id="3.30.70.2570">
    <property type="entry name" value="Elongation factor 4, C-terminal domain"/>
    <property type="match status" value="1"/>
</dbReference>
<dbReference type="GO" id="GO:0003723">
    <property type="term" value="F:RNA binding"/>
    <property type="evidence" value="ECO:0007669"/>
    <property type="project" value="UniProtKB-UniRule"/>
</dbReference>
<dbReference type="Pfam" id="PF00679">
    <property type="entry name" value="EFG_C"/>
    <property type="match status" value="1"/>
</dbReference>
<evidence type="ECO:0000256" key="7">
    <source>
        <dbReference type="ARBA" id="ARBA00022792"/>
    </source>
</evidence>
<protein>
    <recommendedName>
        <fullName evidence="16">Translation factor GUF1 homolog, mitochondrial</fullName>
        <ecNumber evidence="16">3.6.5.n1</ecNumber>
    </recommendedName>
    <alternativeName>
        <fullName evidence="16">Elongation factor 4 homolog</fullName>
        <shortName evidence="16">EF-4</shortName>
    </alternativeName>
    <alternativeName>
        <fullName evidence="16">GTPase GUF1 homolog</fullName>
    </alternativeName>
    <alternativeName>
        <fullName evidence="16">Ribosomal back-translocase</fullName>
    </alternativeName>
</protein>
<comment type="similarity">
    <text evidence="17">Belongs to the class I-like SAM-binding methyltransferase superfamily. rRNA adenine N(6)-methyltransferase family.</text>
</comment>
<dbReference type="GO" id="GO:0045727">
    <property type="term" value="P:positive regulation of translation"/>
    <property type="evidence" value="ECO:0007669"/>
    <property type="project" value="UniProtKB-UniRule"/>
</dbReference>
<dbReference type="GO" id="GO:0003924">
    <property type="term" value="F:GTPase activity"/>
    <property type="evidence" value="ECO:0007669"/>
    <property type="project" value="UniProtKB-UniRule"/>
</dbReference>
<dbReference type="SUPFAM" id="SSF54980">
    <property type="entry name" value="EF-G C-terminal domain-like"/>
    <property type="match status" value="2"/>
</dbReference>